<dbReference type="PANTHER" id="PTHR43013">
    <property type="entry name" value="GLUTAMYL-TRNA REDUCTASE"/>
    <property type="match status" value="1"/>
</dbReference>
<dbReference type="EMBL" id="DXDD01000123">
    <property type="protein sequence ID" value="HIY60972.1"/>
    <property type="molecule type" value="Genomic_DNA"/>
</dbReference>
<comment type="subunit">
    <text evidence="4">Homodimer.</text>
</comment>
<dbReference type="InterPro" id="IPR006151">
    <property type="entry name" value="Shikm_DH/Glu-tRNA_Rdtase"/>
</dbReference>
<comment type="catalytic activity">
    <reaction evidence="4">
        <text>(S)-4-amino-5-oxopentanoate + tRNA(Glu) + NADP(+) = L-glutamyl-tRNA(Glu) + NADPH + H(+)</text>
        <dbReference type="Rhea" id="RHEA:12344"/>
        <dbReference type="Rhea" id="RHEA-COMP:9663"/>
        <dbReference type="Rhea" id="RHEA-COMP:9680"/>
        <dbReference type="ChEBI" id="CHEBI:15378"/>
        <dbReference type="ChEBI" id="CHEBI:57501"/>
        <dbReference type="ChEBI" id="CHEBI:57783"/>
        <dbReference type="ChEBI" id="CHEBI:58349"/>
        <dbReference type="ChEBI" id="CHEBI:78442"/>
        <dbReference type="ChEBI" id="CHEBI:78520"/>
        <dbReference type="EC" id="1.2.1.70"/>
    </reaction>
</comment>
<feature type="binding site" evidence="4">
    <location>
        <position position="165"/>
    </location>
    <ligand>
        <name>substrate</name>
    </ligand>
</feature>
<dbReference type="GO" id="GO:0050661">
    <property type="term" value="F:NADP binding"/>
    <property type="evidence" value="ECO:0007669"/>
    <property type="project" value="InterPro"/>
</dbReference>
<feature type="region of interest" description="Disordered" evidence="5">
    <location>
        <begin position="242"/>
        <end position="266"/>
    </location>
</feature>
<evidence type="ECO:0000256" key="1">
    <source>
        <dbReference type="ARBA" id="ARBA00022857"/>
    </source>
</evidence>
<sequence length="481" mass="53039">MTGKGGMADEAMPFNCRRKSFVKPRTDCAGEYPGRVWNKKSIYPDWIFIRDVLYRMNGMEKIMECISISFRSAPEETRKRFAFPAGETGVKERTAFLEEAGEAVLLSTCNRTEVYAAGEGSFGRLEELLSEKSGMPSTQVKQLARRFVGEKACAHLYRVACGMDSMVVGEDEILGQVRAAYLFSSERGFCGYELNTVFQGALACAKKIKTETLLSKTSVSVATLACAEIFRFAKLRGKAAALPDGSGKAADGEAGPSESKTAGEKADQRALEVLLIGGSGKMGGSVLKNLLGREGIHVYATRRSHGLGEREGGRLSIVDYRDRCRFLERADVIVSATESPHYTLTAGETEKYLKCSGAEKPRLFIDMAVPADIDRQIASLPGCRVLGMDDFERLAEENNRKKQQAVLDAETLLTEELEELYKTLLFHETAGQLDRIRERFAGYSAERFLFYLKDRLDAASLKAVLEALKEETGEGADCRQA</sequence>
<dbReference type="PANTHER" id="PTHR43013:SF1">
    <property type="entry name" value="GLUTAMYL-TRNA REDUCTASE"/>
    <property type="match status" value="1"/>
</dbReference>
<comment type="function">
    <text evidence="4">Catalyzes the NADPH-dependent reduction of glutamyl-tRNA(Glu) to glutamate 1-semialdehyde (GSA).</text>
</comment>
<dbReference type="Gene3D" id="3.40.50.720">
    <property type="entry name" value="NAD(P)-binding Rossmann-like Domain"/>
    <property type="match status" value="1"/>
</dbReference>
<comment type="caution">
    <text evidence="8">The sequence shown here is derived from an EMBL/GenBank/DDBJ whole genome shotgun (WGS) entry which is preliminary data.</text>
</comment>
<feature type="binding site" evidence="4">
    <location>
        <position position="176"/>
    </location>
    <ligand>
        <name>substrate</name>
    </ligand>
</feature>
<comment type="pathway">
    <text evidence="4">Porphyrin-containing compound metabolism; protoporphyrin-IX biosynthesis; 5-aminolevulinate from L-glutamyl-tRNA(Glu): step 1/2.</text>
</comment>
<feature type="binding site" evidence="4">
    <location>
        <begin position="278"/>
        <end position="283"/>
    </location>
    <ligand>
        <name>NADP(+)</name>
        <dbReference type="ChEBI" id="CHEBI:58349"/>
    </ligand>
</feature>
<protein>
    <recommendedName>
        <fullName evidence="4">Glutamyl-tRNA reductase</fullName>
        <shortName evidence="4">GluTR</shortName>
        <ecNumber evidence="4">1.2.1.70</ecNumber>
    </recommendedName>
</protein>
<evidence type="ECO:0000256" key="5">
    <source>
        <dbReference type="SAM" id="MobiDB-lite"/>
    </source>
</evidence>
<feature type="domain" description="Quinate/shikimate 5-dehydrogenase/glutamyl-tRNA reductase" evidence="6">
    <location>
        <begin position="270"/>
        <end position="393"/>
    </location>
</feature>
<evidence type="ECO:0000259" key="7">
    <source>
        <dbReference type="Pfam" id="PF05201"/>
    </source>
</evidence>
<dbReference type="InterPro" id="IPR036291">
    <property type="entry name" value="NAD(P)-bd_dom_sf"/>
</dbReference>
<dbReference type="Gene3D" id="3.30.460.30">
    <property type="entry name" value="Glutamyl-tRNA reductase, N-terminal domain"/>
    <property type="match status" value="1"/>
</dbReference>
<reference evidence="8" key="2">
    <citation type="submission" date="2021-04" db="EMBL/GenBank/DDBJ databases">
        <authorList>
            <person name="Gilroy R."/>
        </authorList>
    </citation>
    <scope>NUCLEOTIDE SEQUENCE</scope>
    <source>
        <strain evidence="8">ChiSxjej3B15-24422</strain>
    </source>
</reference>
<dbReference type="GO" id="GO:0008883">
    <property type="term" value="F:glutamyl-tRNA reductase activity"/>
    <property type="evidence" value="ECO:0007669"/>
    <property type="project" value="UniProtKB-UniRule"/>
</dbReference>
<reference evidence="8" key="1">
    <citation type="journal article" date="2021" name="PeerJ">
        <title>Extensive microbial diversity within the chicken gut microbiome revealed by metagenomics and culture.</title>
        <authorList>
            <person name="Gilroy R."/>
            <person name="Ravi A."/>
            <person name="Getino M."/>
            <person name="Pursley I."/>
            <person name="Horton D.L."/>
            <person name="Alikhan N.F."/>
            <person name="Baker D."/>
            <person name="Gharbi K."/>
            <person name="Hall N."/>
            <person name="Watson M."/>
            <person name="Adriaenssens E.M."/>
            <person name="Foster-Nyarko E."/>
            <person name="Jarju S."/>
            <person name="Secka A."/>
            <person name="Antonio M."/>
            <person name="Oren A."/>
            <person name="Chaudhuri R.R."/>
            <person name="La Ragione R."/>
            <person name="Hildebrand F."/>
            <person name="Pallen M.J."/>
        </authorList>
    </citation>
    <scope>NUCLEOTIDE SEQUENCE</scope>
    <source>
        <strain evidence="8">ChiSxjej3B15-24422</strain>
    </source>
</reference>
<dbReference type="InterPro" id="IPR015895">
    <property type="entry name" value="4pyrrol_synth_GluRdtase_N"/>
</dbReference>
<feature type="binding site" evidence="4">
    <location>
        <begin position="170"/>
        <end position="172"/>
    </location>
    <ligand>
        <name>substrate</name>
    </ligand>
</feature>
<proteinExistence type="inferred from homology"/>
<evidence type="ECO:0000259" key="6">
    <source>
        <dbReference type="Pfam" id="PF01488"/>
    </source>
</evidence>
<name>A0A9D1YQS2_9FIRM</name>
<keyword evidence="3 4" id="KW-0627">Porphyrin biosynthesis</keyword>
<accession>A0A9D1YQS2</accession>
<comment type="miscellaneous">
    <text evidence="4">During catalysis, the active site Cys acts as a nucleophile attacking the alpha-carbonyl group of tRNA-bound glutamate with the formation of a thioester intermediate between enzyme and glutamate, and the concomitant release of tRNA(Glu). The thioester intermediate is finally reduced by direct hydride transfer from NADPH, to form the product GSA.</text>
</comment>
<dbReference type="PROSITE" id="PS00747">
    <property type="entry name" value="GLUTR"/>
    <property type="match status" value="1"/>
</dbReference>
<dbReference type="FunFam" id="3.30.460.30:FF:000001">
    <property type="entry name" value="Glutamyl-tRNA reductase"/>
    <property type="match status" value="1"/>
</dbReference>
<dbReference type="EC" id="1.2.1.70" evidence="4"/>
<dbReference type="AlphaFoldDB" id="A0A9D1YQS2"/>
<comment type="domain">
    <text evidence="4">Possesses an unusual extended V-shaped dimeric structure with each monomer consisting of three distinct domains arranged along a curved 'spinal' alpha-helix. The N-terminal catalytic domain specifically recognizes the glutamate moiety of the substrate. The second domain is the NADPH-binding domain, and the third C-terminal domain is responsible for dimerization.</text>
</comment>
<evidence type="ECO:0000256" key="4">
    <source>
        <dbReference type="HAMAP-Rule" id="MF_00087"/>
    </source>
</evidence>
<evidence type="ECO:0000313" key="8">
    <source>
        <dbReference type="EMBL" id="HIY60972.1"/>
    </source>
</evidence>
<dbReference type="SUPFAM" id="SSF69742">
    <property type="entry name" value="Glutamyl tRNA-reductase catalytic, N-terminal domain"/>
    <property type="match status" value="1"/>
</dbReference>
<dbReference type="SUPFAM" id="SSF51735">
    <property type="entry name" value="NAD(P)-binding Rossmann-fold domains"/>
    <property type="match status" value="1"/>
</dbReference>
<organism evidence="8 9">
    <name type="scientific">Candidatus Eisenbergiella pullistercoris</name>
    <dbReference type="NCBI Taxonomy" id="2838555"/>
    <lineage>
        <taxon>Bacteria</taxon>
        <taxon>Bacillati</taxon>
        <taxon>Bacillota</taxon>
        <taxon>Clostridia</taxon>
        <taxon>Lachnospirales</taxon>
        <taxon>Lachnospiraceae</taxon>
        <taxon>Eisenbergiella</taxon>
    </lineage>
</organism>
<keyword evidence="2 4" id="KW-0560">Oxidoreductase</keyword>
<gene>
    <name evidence="4" type="primary">hemA</name>
    <name evidence="8" type="ORF">H9831_09875</name>
</gene>
<dbReference type="HAMAP" id="MF_00087">
    <property type="entry name" value="Glu_tRNA_reductase"/>
    <property type="match status" value="1"/>
</dbReference>
<feature type="binding site" evidence="4">
    <location>
        <begin position="108"/>
        <end position="111"/>
    </location>
    <ligand>
        <name>substrate</name>
    </ligand>
</feature>
<dbReference type="InterPro" id="IPR018214">
    <property type="entry name" value="GluRdtase_CS"/>
</dbReference>
<evidence type="ECO:0000313" key="9">
    <source>
        <dbReference type="Proteomes" id="UP000824007"/>
    </source>
</evidence>
<feature type="site" description="Important for activity" evidence="4">
    <location>
        <position position="155"/>
    </location>
</feature>
<evidence type="ECO:0000256" key="2">
    <source>
        <dbReference type="ARBA" id="ARBA00023002"/>
    </source>
</evidence>
<comment type="similarity">
    <text evidence="4">Belongs to the glutamyl-tRNA reductase family.</text>
</comment>
<dbReference type="Proteomes" id="UP000824007">
    <property type="component" value="Unassembled WGS sequence"/>
</dbReference>
<evidence type="ECO:0000256" key="3">
    <source>
        <dbReference type="ARBA" id="ARBA00023244"/>
    </source>
</evidence>
<dbReference type="InterPro" id="IPR036343">
    <property type="entry name" value="GluRdtase_N_sf"/>
</dbReference>
<dbReference type="Pfam" id="PF01488">
    <property type="entry name" value="Shikimate_DH"/>
    <property type="match status" value="1"/>
</dbReference>
<dbReference type="InterPro" id="IPR000343">
    <property type="entry name" value="4pyrrol_synth_GluRdtase"/>
</dbReference>
<keyword evidence="1 4" id="KW-0521">NADP</keyword>
<dbReference type="Pfam" id="PF05201">
    <property type="entry name" value="GlutR_N"/>
    <property type="match status" value="1"/>
</dbReference>
<dbReference type="GO" id="GO:0019353">
    <property type="term" value="P:protoporphyrinogen IX biosynthetic process from glutamate"/>
    <property type="evidence" value="ECO:0007669"/>
    <property type="project" value="TreeGrafter"/>
</dbReference>
<feature type="domain" description="Glutamyl-tRNA reductase N-terminal" evidence="7">
    <location>
        <begin position="66"/>
        <end position="212"/>
    </location>
</feature>
<feature type="active site" description="Nucleophile" evidence="4">
    <location>
        <position position="109"/>
    </location>
</feature>